<organism evidence="1 2">
    <name type="scientific">Capnocytophaga genosp. AHN8471</name>
    <dbReference type="NCBI Taxonomy" id="327574"/>
    <lineage>
        <taxon>Bacteria</taxon>
        <taxon>Pseudomonadati</taxon>
        <taxon>Bacteroidota</taxon>
        <taxon>Flavobacteriia</taxon>
        <taxon>Flavobacteriales</taxon>
        <taxon>Flavobacteriaceae</taxon>
        <taxon>Capnocytophaga</taxon>
    </lineage>
</organism>
<protein>
    <submittedName>
        <fullName evidence="1">Uncharacterized protein</fullName>
    </submittedName>
</protein>
<accession>A0ABS1YX47</accession>
<evidence type="ECO:0000313" key="1">
    <source>
        <dbReference type="EMBL" id="MBM0650837.1"/>
    </source>
</evidence>
<gene>
    <name evidence="1" type="ORF">JNB19_08755</name>
</gene>
<evidence type="ECO:0000313" key="2">
    <source>
        <dbReference type="Proteomes" id="UP000603506"/>
    </source>
</evidence>
<comment type="caution">
    <text evidence="1">The sequence shown here is derived from an EMBL/GenBank/DDBJ whole genome shotgun (WGS) entry which is preliminary data.</text>
</comment>
<dbReference type="EMBL" id="JAEUAH010000012">
    <property type="protein sequence ID" value="MBM0650837.1"/>
    <property type="molecule type" value="Genomic_DNA"/>
</dbReference>
<dbReference type="Proteomes" id="UP000603506">
    <property type="component" value="Unassembled WGS sequence"/>
</dbReference>
<reference evidence="1 2" key="1">
    <citation type="submission" date="2021-01" db="EMBL/GenBank/DDBJ databases">
        <title>Evidence that Capnocytophaga endodontalis is a later homotypic synonym for Capnocytophaga genospecies AHN8471, and request for opinion on proposed recognition of strain AHN8471 as type strain of the species.</title>
        <authorList>
            <person name="Nicholson A.C."/>
            <person name="Hopper C.L."/>
            <person name="Gulvik C.A."/>
            <person name="Mcquiston J.R."/>
            <person name="Lau E.F."/>
        </authorList>
    </citation>
    <scope>NUCLEOTIDE SEQUENCE [LARGE SCALE GENOMIC DNA]</scope>
    <source>
        <strain evidence="1 2">AHN9576</strain>
    </source>
</reference>
<name>A0ABS1YX47_9FLAO</name>
<sequence length="70" mass="8421">MPAFETFFKKYNVEVAPIDEEDDFYYELSAEELQKIEKAREQSRLGMTVSSEEFHKELRERYGSKMEFRG</sequence>
<proteinExistence type="predicted"/>
<keyword evidence="2" id="KW-1185">Reference proteome</keyword>